<evidence type="ECO:0000313" key="2">
    <source>
        <dbReference type="Proteomes" id="UP000001699"/>
    </source>
</evidence>
<accession>B0XTX4</accession>
<dbReference type="VEuPathDB" id="FungiDB:AFUB_019420"/>
<evidence type="ECO:0000313" key="1">
    <source>
        <dbReference type="EMBL" id="EDP53896.1"/>
    </source>
</evidence>
<sequence length="62" mass="6640">MKEVCEERRSQAQKFDSALIAVGFRLPPSRKKNLLICLAAGGNCGFALIDIRCGGAAKNSTN</sequence>
<gene>
    <name evidence="1" type="ORF">AFUB_019420</name>
</gene>
<organism evidence="1 2">
    <name type="scientific">Aspergillus fumigatus (strain CBS 144.89 / FGSC A1163 / CEA10)</name>
    <name type="common">Neosartorya fumigata</name>
    <dbReference type="NCBI Taxonomy" id="451804"/>
    <lineage>
        <taxon>Eukaryota</taxon>
        <taxon>Fungi</taxon>
        <taxon>Dikarya</taxon>
        <taxon>Ascomycota</taxon>
        <taxon>Pezizomycotina</taxon>
        <taxon>Eurotiomycetes</taxon>
        <taxon>Eurotiomycetidae</taxon>
        <taxon>Eurotiales</taxon>
        <taxon>Aspergillaceae</taxon>
        <taxon>Aspergillus</taxon>
        <taxon>Aspergillus subgen. Fumigati</taxon>
    </lineage>
</organism>
<name>B0XTX4_ASPFC</name>
<protein>
    <submittedName>
        <fullName evidence="1">Uncharacterized protein</fullName>
    </submittedName>
</protein>
<proteinExistence type="predicted"/>
<dbReference type="AlphaFoldDB" id="B0XTX4"/>
<dbReference type="OrthoDB" id="10449795at2759"/>
<keyword evidence="2" id="KW-1185">Reference proteome</keyword>
<dbReference type="HOGENOM" id="CLU_2903772_0_0_1"/>
<dbReference type="EMBL" id="DS499595">
    <property type="protein sequence ID" value="EDP53896.1"/>
    <property type="molecule type" value="Genomic_DNA"/>
</dbReference>
<reference evidence="1 2" key="1">
    <citation type="journal article" date="2008" name="PLoS Genet.">
        <title>Genomic islands in the pathogenic filamentous fungus Aspergillus fumigatus.</title>
        <authorList>
            <person name="Fedorova N.D."/>
            <person name="Khaldi N."/>
            <person name="Joardar V.S."/>
            <person name="Maiti R."/>
            <person name="Amedeo P."/>
            <person name="Anderson M.J."/>
            <person name="Crabtree J."/>
            <person name="Silva J.C."/>
            <person name="Badger J.H."/>
            <person name="Albarraq A."/>
            <person name="Angiuoli S."/>
            <person name="Bussey H."/>
            <person name="Bowyer P."/>
            <person name="Cotty P.J."/>
            <person name="Dyer P.S."/>
            <person name="Egan A."/>
            <person name="Galens K."/>
            <person name="Fraser-Liggett C.M."/>
            <person name="Haas B.J."/>
            <person name="Inman J.M."/>
            <person name="Kent R."/>
            <person name="Lemieux S."/>
            <person name="Malavazi I."/>
            <person name="Orvis J."/>
            <person name="Roemer T."/>
            <person name="Ronning C.M."/>
            <person name="Sundaram J.P."/>
            <person name="Sutton G."/>
            <person name="Turner G."/>
            <person name="Venter J.C."/>
            <person name="White O.R."/>
            <person name="Whitty B.R."/>
            <person name="Youngman P."/>
            <person name="Wolfe K.H."/>
            <person name="Goldman G.H."/>
            <person name="Wortman J.R."/>
            <person name="Jiang B."/>
            <person name="Denning D.W."/>
            <person name="Nierman W.C."/>
        </authorList>
    </citation>
    <scope>NUCLEOTIDE SEQUENCE [LARGE SCALE GENOMIC DNA]</scope>
    <source>
        <strain evidence="2">CBS 144.89 / FGSC A1163 / CEA10</strain>
    </source>
</reference>
<dbReference type="Proteomes" id="UP000001699">
    <property type="component" value="Unassembled WGS sequence"/>
</dbReference>